<keyword evidence="2" id="KW-1185">Reference proteome</keyword>
<dbReference type="AlphaFoldDB" id="A0AAV1B1S9"/>
<gene>
    <name evidence="1" type="ORF">VFH_V183400</name>
</gene>
<dbReference type="EMBL" id="OX451740">
    <property type="protein sequence ID" value="CAI8615523.1"/>
    <property type="molecule type" value="Genomic_DNA"/>
</dbReference>
<accession>A0AAV1B1S9</accession>
<protein>
    <submittedName>
        <fullName evidence="1">Uncharacterized protein</fullName>
    </submittedName>
</protein>
<proteinExistence type="predicted"/>
<evidence type="ECO:0000313" key="2">
    <source>
        <dbReference type="Proteomes" id="UP001157006"/>
    </source>
</evidence>
<reference evidence="1 2" key="1">
    <citation type="submission" date="2023-01" db="EMBL/GenBank/DDBJ databases">
        <authorList>
            <person name="Kreplak J."/>
        </authorList>
    </citation>
    <scope>NUCLEOTIDE SEQUENCE [LARGE SCALE GENOMIC DNA]</scope>
</reference>
<name>A0AAV1B1S9_VICFA</name>
<organism evidence="1 2">
    <name type="scientific">Vicia faba</name>
    <name type="common">Broad bean</name>
    <name type="synonym">Faba vulgaris</name>
    <dbReference type="NCBI Taxonomy" id="3906"/>
    <lineage>
        <taxon>Eukaryota</taxon>
        <taxon>Viridiplantae</taxon>
        <taxon>Streptophyta</taxon>
        <taxon>Embryophyta</taxon>
        <taxon>Tracheophyta</taxon>
        <taxon>Spermatophyta</taxon>
        <taxon>Magnoliopsida</taxon>
        <taxon>eudicotyledons</taxon>
        <taxon>Gunneridae</taxon>
        <taxon>Pentapetalae</taxon>
        <taxon>rosids</taxon>
        <taxon>fabids</taxon>
        <taxon>Fabales</taxon>
        <taxon>Fabaceae</taxon>
        <taxon>Papilionoideae</taxon>
        <taxon>50 kb inversion clade</taxon>
        <taxon>NPAAA clade</taxon>
        <taxon>Hologalegina</taxon>
        <taxon>IRL clade</taxon>
        <taxon>Fabeae</taxon>
        <taxon>Vicia</taxon>
    </lineage>
</organism>
<dbReference type="Proteomes" id="UP001157006">
    <property type="component" value="Chromosome 5"/>
</dbReference>
<evidence type="ECO:0000313" key="1">
    <source>
        <dbReference type="EMBL" id="CAI8615523.1"/>
    </source>
</evidence>
<sequence>MKQQQENSAATQLPRFPSSHVLSLSTHTYIHISFPICGGGLQADLQHELSVDGDCDVVWKAWLVRVRQIRLQIWVWLAWKNGRKVAVGMMCVDERRGSGHAMGGNLIESPSPYYFLLRISNFHTLKFFCTSGFEEVLLLRWHLCFLLFLNNRNGARMM</sequence>